<dbReference type="InterPro" id="IPR001080">
    <property type="entry name" value="3Fe4S_ferredoxin"/>
</dbReference>
<evidence type="ECO:0000313" key="9">
    <source>
        <dbReference type="EMBL" id="MEE3849467.1"/>
    </source>
</evidence>
<evidence type="ECO:0000256" key="6">
    <source>
        <dbReference type="ARBA" id="ARBA00023014"/>
    </source>
</evidence>
<evidence type="ECO:0000256" key="5">
    <source>
        <dbReference type="ARBA" id="ARBA00023004"/>
    </source>
</evidence>
<dbReference type="Gene3D" id="3.30.70.20">
    <property type="match status" value="1"/>
</dbReference>
<evidence type="ECO:0000256" key="1">
    <source>
        <dbReference type="ARBA" id="ARBA00001927"/>
    </source>
</evidence>
<keyword evidence="3 8" id="KW-0479">Metal-binding</keyword>
<evidence type="ECO:0000256" key="2">
    <source>
        <dbReference type="ARBA" id="ARBA00022448"/>
    </source>
</evidence>
<dbReference type="SUPFAM" id="SSF54862">
    <property type="entry name" value="4Fe-4S ferredoxins"/>
    <property type="match status" value="1"/>
</dbReference>
<dbReference type="RefSeq" id="WP_330431096.1">
    <property type="nucleotide sequence ID" value="NZ_JAZDUF010000001.1"/>
</dbReference>
<keyword evidence="10" id="KW-1185">Reference proteome</keyword>
<comment type="cofactor">
    <cofactor evidence="1">
        <name>[3Fe-4S] cluster</name>
        <dbReference type="ChEBI" id="CHEBI:21137"/>
    </cofactor>
</comment>
<dbReference type="Pfam" id="PF13459">
    <property type="entry name" value="Fer4_15"/>
    <property type="match status" value="1"/>
</dbReference>
<name>A0ABU7M8L2_9ACTN</name>
<protein>
    <recommendedName>
        <fullName evidence="8">Ferredoxin</fullName>
    </recommendedName>
</protein>
<sequence length="71" mass="7776">MKVHVDPDRCQGHTLCAMIAPEVFELDDMDGHATPVSEEVPVGFEDKVREAVRSCPEQAISVSERVHSGAE</sequence>
<dbReference type="InterPro" id="IPR051269">
    <property type="entry name" value="Fe-S_cluster_ET"/>
</dbReference>
<keyword evidence="5 8" id="KW-0408">Iron</keyword>
<dbReference type="EMBL" id="JAZDUF010000001">
    <property type="protein sequence ID" value="MEE3849467.1"/>
    <property type="molecule type" value="Genomic_DNA"/>
</dbReference>
<dbReference type="PANTHER" id="PTHR36923">
    <property type="entry name" value="FERREDOXIN"/>
    <property type="match status" value="1"/>
</dbReference>
<proteinExistence type="predicted"/>
<dbReference type="Proteomes" id="UP001347146">
    <property type="component" value="Unassembled WGS sequence"/>
</dbReference>
<dbReference type="PRINTS" id="PR00352">
    <property type="entry name" value="3FE4SFRDOXIN"/>
</dbReference>
<comment type="caution">
    <text evidence="9">The sequence shown here is derived from an EMBL/GenBank/DDBJ whole genome shotgun (WGS) entry which is preliminary data.</text>
</comment>
<evidence type="ECO:0000313" key="10">
    <source>
        <dbReference type="Proteomes" id="UP001347146"/>
    </source>
</evidence>
<keyword evidence="4 8" id="KW-0249">Electron transport</keyword>
<evidence type="ECO:0000256" key="4">
    <source>
        <dbReference type="ARBA" id="ARBA00022982"/>
    </source>
</evidence>
<accession>A0ABU7M8L2</accession>
<keyword evidence="6 8" id="KW-0411">Iron-sulfur</keyword>
<reference evidence="9 10" key="1">
    <citation type="submission" date="2024-01" db="EMBL/GenBank/DDBJ databases">
        <title>Draft genome sequence of Gordonia sp. LSe1-13.</title>
        <authorList>
            <person name="Suphannarot A."/>
            <person name="Mingma R."/>
        </authorList>
    </citation>
    <scope>NUCLEOTIDE SEQUENCE [LARGE SCALE GENOMIC DNA]</scope>
    <source>
        <strain evidence="9 10">LSe1-13</strain>
    </source>
</reference>
<dbReference type="PANTHER" id="PTHR36923:SF3">
    <property type="entry name" value="FERREDOXIN"/>
    <property type="match status" value="1"/>
</dbReference>
<evidence type="ECO:0000256" key="7">
    <source>
        <dbReference type="ARBA" id="ARBA00023291"/>
    </source>
</evidence>
<keyword evidence="2 8" id="KW-0813">Transport</keyword>
<evidence type="ECO:0000256" key="8">
    <source>
        <dbReference type="RuleBase" id="RU368020"/>
    </source>
</evidence>
<evidence type="ECO:0000256" key="3">
    <source>
        <dbReference type="ARBA" id="ARBA00022723"/>
    </source>
</evidence>
<comment type="function">
    <text evidence="8">Ferredoxins are iron-sulfur proteins that transfer electrons in a wide variety of metabolic reactions.</text>
</comment>
<organism evidence="9 10">
    <name type="scientific">Gordonia sesuvii</name>
    <dbReference type="NCBI Taxonomy" id="3116777"/>
    <lineage>
        <taxon>Bacteria</taxon>
        <taxon>Bacillati</taxon>
        <taxon>Actinomycetota</taxon>
        <taxon>Actinomycetes</taxon>
        <taxon>Mycobacteriales</taxon>
        <taxon>Gordoniaceae</taxon>
        <taxon>Gordonia</taxon>
    </lineage>
</organism>
<keyword evidence="7" id="KW-0003">3Fe-4S</keyword>
<gene>
    <name evidence="9" type="ORF">VZC37_03945</name>
</gene>